<dbReference type="Pfam" id="PF08531">
    <property type="entry name" value="Bac_rhamnosid_N"/>
    <property type="match status" value="1"/>
</dbReference>
<feature type="domain" description="Bacterial alpha-L-rhamnosidase N-terminal" evidence="1">
    <location>
        <begin position="1"/>
        <end position="166"/>
    </location>
</feature>
<evidence type="ECO:0000259" key="1">
    <source>
        <dbReference type="Pfam" id="PF08531"/>
    </source>
</evidence>
<organism evidence="2">
    <name type="scientific">mine drainage metagenome</name>
    <dbReference type="NCBI Taxonomy" id="410659"/>
    <lineage>
        <taxon>unclassified sequences</taxon>
        <taxon>metagenomes</taxon>
        <taxon>ecological metagenomes</taxon>
    </lineage>
</organism>
<comment type="caution">
    <text evidence="2">The sequence shown here is derived from an EMBL/GenBank/DDBJ whole genome shotgun (WGS) entry which is preliminary data.</text>
</comment>
<dbReference type="PANTHER" id="PTHR33307">
    <property type="entry name" value="ALPHA-RHAMNOSIDASE (EUROFUNG)"/>
    <property type="match status" value="1"/>
</dbReference>
<feature type="non-terminal residue" evidence="2">
    <location>
        <position position="197"/>
    </location>
</feature>
<reference evidence="2" key="2">
    <citation type="journal article" date="2014" name="ISME J.">
        <title>Microbial stratification in low pH oxic and suboxic macroscopic growths along an acid mine drainage.</title>
        <authorList>
            <person name="Mendez-Garcia C."/>
            <person name="Mesa V."/>
            <person name="Sprenger R.R."/>
            <person name="Richter M."/>
            <person name="Diez M.S."/>
            <person name="Solano J."/>
            <person name="Bargiela R."/>
            <person name="Golyshina O.V."/>
            <person name="Manteca A."/>
            <person name="Ramos J.L."/>
            <person name="Gallego J.R."/>
            <person name="Llorente I."/>
            <person name="Martins Dos Santos V.A."/>
            <person name="Jensen O.N."/>
            <person name="Pelaez A.I."/>
            <person name="Sanchez J."/>
            <person name="Ferrer M."/>
        </authorList>
    </citation>
    <scope>NUCLEOTIDE SEQUENCE</scope>
</reference>
<reference evidence="2" key="1">
    <citation type="submission" date="2013-08" db="EMBL/GenBank/DDBJ databases">
        <authorList>
            <person name="Mendez C."/>
            <person name="Richter M."/>
            <person name="Ferrer M."/>
            <person name="Sanchez J."/>
        </authorList>
    </citation>
    <scope>NUCLEOTIDE SEQUENCE</scope>
</reference>
<gene>
    <name evidence="2" type="ORF">B1B_12469</name>
</gene>
<dbReference type="Gene3D" id="2.60.120.260">
    <property type="entry name" value="Galactose-binding domain-like"/>
    <property type="match status" value="2"/>
</dbReference>
<dbReference type="InterPro" id="IPR016007">
    <property type="entry name" value="Alpha_rhamnosid"/>
</dbReference>
<proteinExistence type="predicted"/>
<accession>T0ZG13</accession>
<dbReference type="EMBL" id="AUZY01008169">
    <property type="protein sequence ID" value="EQD47126.1"/>
    <property type="molecule type" value="Genomic_DNA"/>
</dbReference>
<dbReference type="AlphaFoldDB" id="T0ZG13"/>
<dbReference type="PANTHER" id="PTHR33307:SF6">
    <property type="entry name" value="ALPHA-RHAMNOSIDASE (EUROFUNG)-RELATED"/>
    <property type="match status" value="1"/>
</dbReference>
<protein>
    <submittedName>
        <fullName evidence="2">Protein containing Bacterial alpha-L-rhamnosidase</fullName>
    </submittedName>
</protein>
<sequence>MYISGLGYWKVLVNGHAVGPGVLYSTMYDYSKAVPYQSFDVTSLLRKGKRNVVSIALGNGWYNIMERDVWGFQNAFWRAWPRARMNLRLQTPGGKTKWLVTNNTWQAADGPRLADGVYNGEVYDAALKIHGWNNPDRAMASLAHAKIVKAPPGRLTSQLMPPCEVVQRLAPVSITEPQPHVFVVKFPQNMSGWVTLT</sequence>
<evidence type="ECO:0000313" key="2">
    <source>
        <dbReference type="EMBL" id="EQD47126.1"/>
    </source>
</evidence>
<dbReference type="InterPro" id="IPR013737">
    <property type="entry name" value="Bac_rhamnosid_N"/>
</dbReference>
<name>T0ZG13_9ZZZZ</name>